<keyword evidence="1" id="KW-0472">Membrane</keyword>
<dbReference type="VEuPathDB" id="FungiDB:BO83DRAFT_207398"/>
<keyword evidence="1" id="KW-1133">Transmembrane helix</keyword>
<reference evidence="2" key="1">
    <citation type="submission" date="2016-12" db="EMBL/GenBank/DDBJ databases">
        <title>The genomes of Aspergillus section Nigri reveals drivers in fungal speciation.</title>
        <authorList>
            <consortium name="DOE Joint Genome Institute"/>
            <person name="Vesth T.C."/>
            <person name="Nybo J."/>
            <person name="Theobald S."/>
            <person name="Brandl J."/>
            <person name="Frisvad J.C."/>
            <person name="Nielsen K.F."/>
            <person name="Lyhne E.K."/>
            <person name="Kogle M.E."/>
            <person name="Kuo A."/>
            <person name="Riley R."/>
            <person name="Clum A."/>
            <person name="Nolan M."/>
            <person name="Lipzen A."/>
            <person name="Salamov A."/>
            <person name="Henrissat B."/>
            <person name="Wiebenga A."/>
            <person name="De vries R.P."/>
            <person name="Grigoriev I.V."/>
            <person name="Mortensen U.H."/>
            <person name="Andersen M.R."/>
            <person name="Baker S.E."/>
        </authorList>
    </citation>
    <scope>NUCLEOTIDE SEQUENCE</scope>
    <source>
        <strain evidence="2">CBS 122712</strain>
    </source>
</reference>
<dbReference type="AlphaFoldDB" id="A0A317UKY3"/>
<dbReference type="GeneID" id="37048650"/>
<organism evidence="2 3">
    <name type="scientific">Aspergillus eucalypticola (strain CBS 122712 / IBT 29274)</name>
    <dbReference type="NCBI Taxonomy" id="1448314"/>
    <lineage>
        <taxon>Eukaryota</taxon>
        <taxon>Fungi</taxon>
        <taxon>Dikarya</taxon>
        <taxon>Ascomycota</taxon>
        <taxon>Pezizomycotina</taxon>
        <taxon>Eurotiomycetes</taxon>
        <taxon>Eurotiomycetidae</taxon>
        <taxon>Eurotiales</taxon>
        <taxon>Aspergillaceae</taxon>
        <taxon>Aspergillus</taxon>
        <taxon>Aspergillus subgen. Circumdati</taxon>
    </lineage>
</organism>
<dbReference type="RefSeq" id="XP_025382038.1">
    <property type="nucleotide sequence ID" value="XM_025526688.1"/>
</dbReference>
<evidence type="ECO:0000313" key="2">
    <source>
        <dbReference type="EMBL" id="PWY62029.1"/>
    </source>
</evidence>
<evidence type="ECO:0000313" key="3">
    <source>
        <dbReference type="Proteomes" id="UP000246171"/>
    </source>
</evidence>
<gene>
    <name evidence="2" type="ORF">BO83DRAFT_207398</name>
</gene>
<evidence type="ECO:0000256" key="1">
    <source>
        <dbReference type="SAM" id="Phobius"/>
    </source>
</evidence>
<accession>A0A317UKY3</accession>
<dbReference type="EMBL" id="MSFU01000050">
    <property type="protein sequence ID" value="PWY62029.1"/>
    <property type="molecule type" value="Genomic_DNA"/>
</dbReference>
<sequence>MKKAESDKHYSIYQIRGQVHNIITTQQTTWMIYTILLSCFIYVLIQNISRHCRRVI</sequence>
<name>A0A317UKY3_ASPEC</name>
<protein>
    <submittedName>
        <fullName evidence="2">Uncharacterized protein</fullName>
    </submittedName>
</protein>
<dbReference type="Proteomes" id="UP000246171">
    <property type="component" value="Unassembled WGS sequence"/>
</dbReference>
<comment type="caution">
    <text evidence="2">The sequence shown here is derived from an EMBL/GenBank/DDBJ whole genome shotgun (WGS) entry which is preliminary data.</text>
</comment>
<proteinExistence type="predicted"/>
<feature type="transmembrane region" description="Helical" evidence="1">
    <location>
        <begin position="30"/>
        <end position="48"/>
    </location>
</feature>
<keyword evidence="1" id="KW-0812">Transmembrane</keyword>
<keyword evidence="3" id="KW-1185">Reference proteome</keyword>